<feature type="region of interest" description="Disordered" evidence="1">
    <location>
        <begin position="380"/>
        <end position="424"/>
    </location>
</feature>
<gene>
    <name evidence="2" type="ORF">BG006_005059</name>
</gene>
<feature type="region of interest" description="Disordered" evidence="1">
    <location>
        <begin position="142"/>
        <end position="176"/>
    </location>
</feature>
<organism evidence="2 3">
    <name type="scientific">Podila minutissima</name>
    <dbReference type="NCBI Taxonomy" id="64525"/>
    <lineage>
        <taxon>Eukaryota</taxon>
        <taxon>Fungi</taxon>
        <taxon>Fungi incertae sedis</taxon>
        <taxon>Mucoromycota</taxon>
        <taxon>Mortierellomycotina</taxon>
        <taxon>Mortierellomycetes</taxon>
        <taxon>Mortierellales</taxon>
        <taxon>Mortierellaceae</taxon>
        <taxon>Podila</taxon>
    </lineage>
</organism>
<reference evidence="2" key="1">
    <citation type="journal article" date="2020" name="Fungal Divers.">
        <title>Resolving the Mortierellaceae phylogeny through synthesis of multi-gene phylogenetics and phylogenomics.</title>
        <authorList>
            <person name="Vandepol N."/>
            <person name="Liber J."/>
            <person name="Desiro A."/>
            <person name="Na H."/>
            <person name="Kennedy M."/>
            <person name="Barry K."/>
            <person name="Grigoriev I.V."/>
            <person name="Miller A.N."/>
            <person name="O'Donnell K."/>
            <person name="Stajich J.E."/>
            <person name="Bonito G."/>
        </authorList>
    </citation>
    <scope>NUCLEOTIDE SEQUENCE</scope>
    <source>
        <strain evidence="2">NVP1</strain>
    </source>
</reference>
<comment type="caution">
    <text evidence="2">The sequence shown here is derived from an EMBL/GenBank/DDBJ whole genome shotgun (WGS) entry which is preliminary data.</text>
</comment>
<feature type="compositionally biased region" description="Acidic residues" evidence="1">
    <location>
        <begin position="412"/>
        <end position="421"/>
    </location>
</feature>
<keyword evidence="3" id="KW-1185">Reference proteome</keyword>
<feature type="region of interest" description="Disordered" evidence="1">
    <location>
        <begin position="36"/>
        <end position="78"/>
    </location>
</feature>
<evidence type="ECO:0000256" key="1">
    <source>
        <dbReference type="SAM" id="MobiDB-lite"/>
    </source>
</evidence>
<feature type="compositionally biased region" description="Low complexity" evidence="1">
    <location>
        <begin position="380"/>
        <end position="392"/>
    </location>
</feature>
<feature type="compositionally biased region" description="Acidic residues" evidence="1">
    <location>
        <begin position="161"/>
        <end position="172"/>
    </location>
</feature>
<feature type="region of interest" description="Disordered" evidence="1">
    <location>
        <begin position="201"/>
        <end position="249"/>
    </location>
</feature>
<protein>
    <submittedName>
        <fullName evidence="2">Uncharacterized protein</fullName>
    </submittedName>
</protein>
<evidence type="ECO:0000313" key="3">
    <source>
        <dbReference type="Proteomes" id="UP000696485"/>
    </source>
</evidence>
<dbReference type="AlphaFoldDB" id="A0A9P5SKY4"/>
<accession>A0A9P5SKY4</accession>
<dbReference type="EMBL" id="JAAAUY010000283">
    <property type="protein sequence ID" value="KAF9332083.1"/>
    <property type="molecule type" value="Genomic_DNA"/>
</dbReference>
<proteinExistence type="predicted"/>
<sequence length="492" mass="53556">MPSRFEVRDQARAIPLVTVSLANGHLRTRVANMNANHSYNSDSQDQPPSYDTLSVHNQSIDSSTDPQETQLATASPSNADLTDAVLHLSRTLVAATKPIPPPPTSSWFFMMIYSWTHTQRTATRLYHILAKPSTLLKELRSGELLQQQPKKQRKSIQQMTEEQDMMEDDPDMTSESATEMMPVSMLNTRKVLENDDTLFSESRNSASWDGGDMEGLMNKNDDGTPRKPKRRIDQYSNPFGPNITDELEDDEGWLGRGEACSEWGETKTNSVRLTSTARLLTTANHRRQVDFSTPTSLGAAMDPRQFEMDDTPANSSPSSSFSLSPTMSSCGSSFTSTTGSLFNSSTGATFNCPSSAAARARYSASARSVAPSTVIATSAAMSTSLSTPPSSAEQERQPSRTLTPSPSRDETLDFEEDEDEETLVRRCKDPGHHAVMPSEDSLWTEGLKPDTSVPHLHTLIASTSAALVDSRSTAIITSAASIASPSESGAIS</sequence>
<dbReference type="Proteomes" id="UP000696485">
    <property type="component" value="Unassembled WGS sequence"/>
</dbReference>
<name>A0A9P5SKY4_9FUNG</name>
<evidence type="ECO:0000313" key="2">
    <source>
        <dbReference type="EMBL" id="KAF9332083.1"/>
    </source>
</evidence>